<dbReference type="AlphaFoldDB" id="A0A165IMX7"/>
<organism evidence="1 2">
    <name type="scientific">Calocera cornea HHB12733</name>
    <dbReference type="NCBI Taxonomy" id="1353952"/>
    <lineage>
        <taxon>Eukaryota</taxon>
        <taxon>Fungi</taxon>
        <taxon>Dikarya</taxon>
        <taxon>Basidiomycota</taxon>
        <taxon>Agaricomycotina</taxon>
        <taxon>Dacrymycetes</taxon>
        <taxon>Dacrymycetales</taxon>
        <taxon>Dacrymycetaceae</taxon>
        <taxon>Calocera</taxon>
    </lineage>
</organism>
<dbReference type="InterPro" id="IPR032675">
    <property type="entry name" value="LRR_dom_sf"/>
</dbReference>
<protein>
    <recommendedName>
        <fullName evidence="3">F-box domain-containing protein</fullName>
    </recommendedName>
</protein>
<evidence type="ECO:0000313" key="2">
    <source>
        <dbReference type="Proteomes" id="UP000076842"/>
    </source>
</evidence>
<name>A0A165IMX7_9BASI</name>
<accession>A0A165IMX7</accession>
<dbReference type="SUPFAM" id="SSF52047">
    <property type="entry name" value="RNI-like"/>
    <property type="match status" value="1"/>
</dbReference>
<sequence>MVILPPELLIVIIGHLAVPTYDLAYSLPPANRRTLTSLCLVSDSCRSVALPHLYRRIFVQTAGQIPILLRSAAYLRKHTRSLAVGPLSFEPEIAQHVCDLLTAVSGSVERLLIGCWGGQTDAERAALASCTSLQEFILPREHHYWGLYTPSDQSLHMTLPSSWIGIRRLSLYRIHLDDFLLALAHFPNLESLCLSDCWLPVGAGPIPPAFTRFVTELAGLRQIFFMVYTEEAYDARGLIKTLRELIGEKADVVLGLRVVNLIEERFKGGIPGVLTELATAGRLWDPEIWALDQKDGVRI</sequence>
<reference evidence="1 2" key="1">
    <citation type="journal article" date="2016" name="Mol. Biol. Evol.">
        <title>Comparative Genomics of Early-Diverging Mushroom-Forming Fungi Provides Insights into the Origins of Lignocellulose Decay Capabilities.</title>
        <authorList>
            <person name="Nagy L.G."/>
            <person name="Riley R."/>
            <person name="Tritt A."/>
            <person name="Adam C."/>
            <person name="Daum C."/>
            <person name="Floudas D."/>
            <person name="Sun H."/>
            <person name="Yadav J.S."/>
            <person name="Pangilinan J."/>
            <person name="Larsson K.H."/>
            <person name="Matsuura K."/>
            <person name="Barry K."/>
            <person name="Labutti K."/>
            <person name="Kuo R."/>
            <person name="Ohm R.A."/>
            <person name="Bhattacharya S.S."/>
            <person name="Shirouzu T."/>
            <person name="Yoshinaga Y."/>
            <person name="Martin F.M."/>
            <person name="Grigoriev I.V."/>
            <person name="Hibbett D.S."/>
        </authorList>
    </citation>
    <scope>NUCLEOTIDE SEQUENCE [LARGE SCALE GENOMIC DNA]</scope>
    <source>
        <strain evidence="1 2">HHB12733</strain>
    </source>
</reference>
<proteinExistence type="predicted"/>
<dbReference type="EMBL" id="KV423928">
    <property type="protein sequence ID" value="KZT60781.1"/>
    <property type="molecule type" value="Genomic_DNA"/>
</dbReference>
<dbReference type="Gene3D" id="3.80.10.10">
    <property type="entry name" value="Ribonuclease Inhibitor"/>
    <property type="match status" value="1"/>
</dbReference>
<dbReference type="Proteomes" id="UP000076842">
    <property type="component" value="Unassembled WGS sequence"/>
</dbReference>
<evidence type="ECO:0008006" key="3">
    <source>
        <dbReference type="Google" id="ProtNLM"/>
    </source>
</evidence>
<keyword evidence="2" id="KW-1185">Reference proteome</keyword>
<evidence type="ECO:0000313" key="1">
    <source>
        <dbReference type="EMBL" id="KZT60781.1"/>
    </source>
</evidence>
<gene>
    <name evidence="1" type="ORF">CALCODRAFT_480443</name>
</gene>
<dbReference type="OrthoDB" id="3343959at2759"/>
<dbReference type="InParanoid" id="A0A165IMX7"/>